<feature type="transmembrane region" description="Helical" evidence="1">
    <location>
        <begin position="44"/>
        <end position="61"/>
    </location>
</feature>
<dbReference type="EMBL" id="PFHR01000082">
    <property type="protein sequence ID" value="PIW97086.1"/>
    <property type="molecule type" value="Genomic_DNA"/>
</dbReference>
<gene>
    <name evidence="2" type="ORF">COZ82_01490</name>
</gene>
<sequence length="80" mass="9232">MEQFKFNEEDSTVLNTRRQRSGSGFSQKLIKWGLAKNEKQANSYLLLLVIIMLGLIIYINFRTFYTPIDTSVIDDPSLSI</sequence>
<dbReference type="Proteomes" id="UP000230837">
    <property type="component" value="Unassembled WGS sequence"/>
</dbReference>
<name>A0A2M7IP05_9BACT</name>
<organism evidence="2 3">
    <name type="scientific">Candidatus Kaiserbacteria bacterium CG_4_8_14_3_um_filter_38_9</name>
    <dbReference type="NCBI Taxonomy" id="1974599"/>
    <lineage>
        <taxon>Bacteria</taxon>
        <taxon>Candidatus Kaiseribacteriota</taxon>
    </lineage>
</organism>
<evidence type="ECO:0000313" key="3">
    <source>
        <dbReference type="Proteomes" id="UP000230837"/>
    </source>
</evidence>
<dbReference type="AlphaFoldDB" id="A0A2M7IP05"/>
<reference evidence="3" key="1">
    <citation type="submission" date="2017-09" db="EMBL/GenBank/DDBJ databases">
        <title>Depth-based differentiation of microbial function through sediment-hosted aquifers and enrichment of novel symbionts in the deep terrestrial subsurface.</title>
        <authorList>
            <person name="Probst A.J."/>
            <person name="Ladd B."/>
            <person name="Jarett J.K."/>
            <person name="Geller-Mcgrath D.E."/>
            <person name="Sieber C.M.K."/>
            <person name="Emerson J.B."/>
            <person name="Anantharaman K."/>
            <person name="Thomas B.C."/>
            <person name="Malmstrom R."/>
            <person name="Stieglmeier M."/>
            <person name="Klingl A."/>
            <person name="Woyke T."/>
            <person name="Ryan C.M."/>
            <person name="Banfield J.F."/>
        </authorList>
    </citation>
    <scope>NUCLEOTIDE SEQUENCE [LARGE SCALE GENOMIC DNA]</scope>
</reference>
<comment type="caution">
    <text evidence="2">The sequence shown here is derived from an EMBL/GenBank/DDBJ whole genome shotgun (WGS) entry which is preliminary data.</text>
</comment>
<proteinExistence type="predicted"/>
<evidence type="ECO:0000256" key="1">
    <source>
        <dbReference type="SAM" id="Phobius"/>
    </source>
</evidence>
<protein>
    <submittedName>
        <fullName evidence="2">Uncharacterized protein</fullName>
    </submittedName>
</protein>
<accession>A0A2M7IP05</accession>
<evidence type="ECO:0000313" key="2">
    <source>
        <dbReference type="EMBL" id="PIW97086.1"/>
    </source>
</evidence>
<keyword evidence="1" id="KW-0472">Membrane</keyword>
<keyword evidence="1" id="KW-1133">Transmembrane helix</keyword>
<keyword evidence="1" id="KW-0812">Transmembrane</keyword>